<dbReference type="PANTHER" id="PTHR45228">
    <property type="entry name" value="CYCLIC DI-GMP PHOSPHODIESTERASE TM_0186-RELATED"/>
    <property type="match status" value="1"/>
</dbReference>
<gene>
    <name evidence="3" type="primary">rpfG_12</name>
    <name evidence="3" type="ORF">Mterra_02979</name>
</gene>
<proteinExistence type="predicted"/>
<evidence type="ECO:0000256" key="1">
    <source>
        <dbReference type="SAM" id="MobiDB-lite"/>
    </source>
</evidence>
<evidence type="ECO:0000313" key="3">
    <source>
        <dbReference type="EMBL" id="RIH81773.1"/>
    </source>
</evidence>
<dbReference type="GO" id="GO:0071111">
    <property type="term" value="F:cyclic-guanylate-specific phosphodiesterase activity"/>
    <property type="evidence" value="ECO:0007669"/>
    <property type="project" value="UniProtKB-EC"/>
</dbReference>
<dbReference type="Gene3D" id="1.10.3210.10">
    <property type="entry name" value="Hypothetical protein af1432"/>
    <property type="match status" value="1"/>
</dbReference>
<accession>A0A399EE11</accession>
<evidence type="ECO:0000313" key="4">
    <source>
        <dbReference type="Proteomes" id="UP000265715"/>
    </source>
</evidence>
<evidence type="ECO:0000259" key="2">
    <source>
        <dbReference type="PROSITE" id="PS51832"/>
    </source>
</evidence>
<organism evidence="3 4">
    <name type="scientific">Calidithermus terrae</name>
    <dbReference type="NCBI Taxonomy" id="1408545"/>
    <lineage>
        <taxon>Bacteria</taxon>
        <taxon>Thermotogati</taxon>
        <taxon>Deinococcota</taxon>
        <taxon>Deinococci</taxon>
        <taxon>Thermales</taxon>
        <taxon>Thermaceae</taxon>
        <taxon>Calidithermus</taxon>
    </lineage>
</organism>
<dbReference type="InterPro" id="IPR052020">
    <property type="entry name" value="Cyclic_di-GMP/3'3'-cGAMP_PDE"/>
</dbReference>
<sequence>MVSKGGEGALGLILEPLPRVGIWAPAVGGPGHLAEGLLCLAGAAERLVQQDAHALRVAQLTYRLAERLGLPVQQCARLAQAARFHDLGKWLIAPEILDKPGPLEPWEYALVKTHTSLGAAVLSLRAGPDAGLAVGIALTHHERWDGTGYPRGLAGEEIPLEGRVVAVADVFDALLTPRPYKPAWTPGRALEEVGRQAGRQFDPEVANALLRLADEGRLPPLEAPPAPAEALPRGSVA</sequence>
<protein>
    <submittedName>
        <fullName evidence="3">Cyclic di-GMP phosphodiesterase response regulator RpfG</fullName>
        <ecNumber evidence="3">3.1.4.52</ecNumber>
    </submittedName>
</protein>
<feature type="region of interest" description="Disordered" evidence="1">
    <location>
        <begin position="217"/>
        <end position="237"/>
    </location>
</feature>
<dbReference type="Proteomes" id="UP000265715">
    <property type="component" value="Unassembled WGS sequence"/>
</dbReference>
<reference evidence="3 4" key="1">
    <citation type="submission" date="2018-08" db="EMBL/GenBank/DDBJ databases">
        <title>Meiothermus terrae DSM 26712 genome sequencing project.</title>
        <authorList>
            <person name="Da Costa M.S."/>
            <person name="Albuquerque L."/>
            <person name="Raposo P."/>
            <person name="Froufe H.J.C."/>
            <person name="Barroso C.S."/>
            <person name="Egas C."/>
        </authorList>
    </citation>
    <scope>NUCLEOTIDE SEQUENCE [LARGE SCALE GENOMIC DNA]</scope>
    <source>
        <strain evidence="3 4">DSM 26712</strain>
    </source>
</reference>
<keyword evidence="4" id="KW-1185">Reference proteome</keyword>
<dbReference type="AlphaFoldDB" id="A0A399EE11"/>
<keyword evidence="3" id="KW-0378">Hydrolase</keyword>
<comment type="caution">
    <text evidence="3">The sequence shown here is derived from an EMBL/GenBank/DDBJ whole genome shotgun (WGS) entry which is preliminary data.</text>
</comment>
<dbReference type="CDD" id="cd00077">
    <property type="entry name" value="HDc"/>
    <property type="match status" value="1"/>
</dbReference>
<feature type="domain" description="HD-GYP" evidence="2">
    <location>
        <begin position="28"/>
        <end position="225"/>
    </location>
</feature>
<dbReference type="PANTHER" id="PTHR45228:SF8">
    <property type="entry name" value="TWO-COMPONENT RESPONSE REGULATOR-RELATED"/>
    <property type="match status" value="1"/>
</dbReference>
<name>A0A399EE11_9DEIN</name>
<dbReference type="SMART" id="SM00471">
    <property type="entry name" value="HDc"/>
    <property type="match status" value="1"/>
</dbReference>
<dbReference type="InterPro" id="IPR037522">
    <property type="entry name" value="HD_GYP_dom"/>
</dbReference>
<dbReference type="PROSITE" id="PS51832">
    <property type="entry name" value="HD_GYP"/>
    <property type="match status" value="1"/>
</dbReference>
<dbReference type="EC" id="3.1.4.52" evidence="3"/>
<feature type="compositionally biased region" description="Low complexity" evidence="1">
    <location>
        <begin position="228"/>
        <end position="237"/>
    </location>
</feature>
<dbReference type="InterPro" id="IPR003607">
    <property type="entry name" value="HD/PDEase_dom"/>
</dbReference>
<dbReference type="Pfam" id="PF13487">
    <property type="entry name" value="HD_5"/>
    <property type="match status" value="1"/>
</dbReference>
<dbReference type="OrthoDB" id="9804747at2"/>
<dbReference type="EMBL" id="QXDL01000151">
    <property type="protein sequence ID" value="RIH81773.1"/>
    <property type="molecule type" value="Genomic_DNA"/>
</dbReference>
<dbReference type="SUPFAM" id="SSF109604">
    <property type="entry name" value="HD-domain/PDEase-like"/>
    <property type="match status" value="1"/>
</dbReference>